<reference evidence="2 3" key="1">
    <citation type="journal article" date="2020" name="Nature">
        <title>Six reference-quality genomes reveal evolution of bat adaptations.</title>
        <authorList>
            <person name="Jebb D."/>
            <person name="Huang Z."/>
            <person name="Pippel M."/>
            <person name="Hughes G.M."/>
            <person name="Lavrichenko K."/>
            <person name="Devanna P."/>
            <person name="Winkler S."/>
            <person name="Jermiin L.S."/>
            <person name="Skirmuntt E.C."/>
            <person name="Katzourakis A."/>
            <person name="Burkitt-Gray L."/>
            <person name="Ray D.A."/>
            <person name="Sullivan K.A.M."/>
            <person name="Roscito J.G."/>
            <person name="Kirilenko B.M."/>
            <person name="Davalos L.M."/>
            <person name="Corthals A.P."/>
            <person name="Power M.L."/>
            <person name="Jones G."/>
            <person name="Ransome R.D."/>
            <person name="Dechmann D.K.N."/>
            <person name="Locatelli A.G."/>
            <person name="Puechmaille S.J."/>
            <person name="Fedrigo O."/>
            <person name="Jarvis E.D."/>
            <person name="Hiller M."/>
            <person name="Vernes S.C."/>
            <person name="Myers E.W."/>
            <person name="Teeling E.C."/>
        </authorList>
    </citation>
    <scope>NUCLEOTIDE SEQUENCE [LARGE SCALE GENOMIC DNA]</scope>
    <source>
        <strain evidence="2">MRouAeg1</strain>
        <tissue evidence="2">Muscle</tissue>
    </source>
</reference>
<gene>
    <name evidence="2" type="ORF">HJG63_011360</name>
</gene>
<name>A0A7J8H1Q2_ROUAE</name>
<dbReference type="AlphaFoldDB" id="A0A7J8H1Q2"/>
<keyword evidence="3" id="KW-1185">Reference proteome</keyword>
<protein>
    <submittedName>
        <fullName evidence="2">Uncharacterized protein</fullName>
    </submittedName>
</protein>
<comment type="caution">
    <text evidence="2">The sequence shown here is derived from an EMBL/GenBank/DDBJ whole genome shotgun (WGS) entry which is preliminary data.</text>
</comment>
<evidence type="ECO:0000313" key="3">
    <source>
        <dbReference type="Proteomes" id="UP000593571"/>
    </source>
</evidence>
<organism evidence="2 3">
    <name type="scientific">Rousettus aegyptiacus</name>
    <name type="common">Egyptian fruit bat</name>
    <name type="synonym">Pteropus aegyptiacus</name>
    <dbReference type="NCBI Taxonomy" id="9407"/>
    <lineage>
        <taxon>Eukaryota</taxon>
        <taxon>Metazoa</taxon>
        <taxon>Chordata</taxon>
        <taxon>Craniata</taxon>
        <taxon>Vertebrata</taxon>
        <taxon>Euteleostomi</taxon>
        <taxon>Mammalia</taxon>
        <taxon>Eutheria</taxon>
        <taxon>Laurasiatheria</taxon>
        <taxon>Chiroptera</taxon>
        <taxon>Yinpterochiroptera</taxon>
        <taxon>Pteropodoidea</taxon>
        <taxon>Pteropodidae</taxon>
        <taxon>Rousettinae</taxon>
        <taxon>Rousettus</taxon>
    </lineage>
</organism>
<evidence type="ECO:0000313" key="2">
    <source>
        <dbReference type="EMBL" id="KAF6466030.1"/>
    </source>
</evidence>
<sequence length="128" mass="14354">MQVHRERGIVVLLERQDETLPMATAAIWRERGDSRTGDVALARDFRPPSTEGPGGIGRRVGTRSRVVKRWFRLNQEEPRSELGLGMKNGAVRVVWRLVGKGLVQQPPRTPEPSGDSHLAFQGAKRCYV</sequence>
<dbReference type="Proteomes" id="UP000593571">
    <property type="component" value="Unassembled WGS sequence"/>
</dbReference>
<feature type="region of interest" description="Disordered" evidence="1">
    <location>
        <begin position="38"/>
        <end position="59"/>
    </location>
</feature>
<proteinExistence type="predicted"/>
<evidence type="ECO:0000256" key="1">
    <source>
        <dbReference type="SAM" id="MobiDB-lite"/>
    </source>
</evidence>
<dbReference type="EMBL" id="JACASE010000005">
    <property type="protein sequence ID" value="KAF6466030.1"/>
    <property type="molecule type" value="Genomic_DNA"/>
</dbReference>
<accession>A0A7J8H1Q2</accession>